<dbReference type="AlphaFoldDB" id="A0AAE9S0W2"/>
<organism evidence="2 3">
    <name type="scientific">Acinetobacter tibetensis</name>
    <dbReference type="NCBI Taxonomy" id="2943497"/>
    <lineage>
        <taxon>Bacteria</taxon>
        <taxon>Pseudomonadati</taxon>
        <taxon>Pseudomonadota</taxon>
        <taxon>Gammaproteobacteria</taxon>
        <taxon>Moraxellales</taxon>
        <taxon>Moraxellaceae</taxon>
        <taxon>Acinetobacter</taxon>
    </lineage>
</organism>
<dbReference type="Proteomes" id="UP001056716">
    <property type="component" value="Chromosome"/>
</dbReference>
<dbReference type="InterPro" id="IPR027805">
    <property type="entry name" value="Transposase_HTH_dom"/>
</dbReference>
<accession>A0AAE9S0W2</accession>
<name>A0AAE9S0W2_9GAMM</name>
<dbReference type="Pfam" id="PF13613">
    <property type="entry name" value="HTH_Tnp_4"/>
    <property type="match status" value="1"/>
</dbReference>
<evidence type="ECO:0000259" key="1">
    <source>
        <dbReference type="Pfam" id="PF13613"/>
    </source>
</evidence>
<feature type="domain" description="Transposase Helix-turn-helix" evidence="1">
    <location>
        <begin position="49"/>
        <end position="96"/>
    </location>
</feature>
<dbReference type="KEGG" id="atz:M5E07_05375"/>
<evidence type="ECO:0000313" key="2">
    <source>
        <dbReference type="EMBL" id="USE84231.1"/>
    </source>
</evidence>
<dbReference type="EMBL" id="CP098732">
    <property type="protein sequence ID" value="USE84231.1"/>
    <property type="molecule type" value="Genomic_DNA"/>
</dbReference>
<sequence length="136" mass="15722">MHNLCMKYIDIQKLTDPQFKRLTGISWSTYKVMIDVLNLHLSSTGRPSKLSIEDQLLLCLSYWREYRTLFHVGMTYGVSEATASRIVRYTEDCLIRSKKFNLPKKLPVGGGLDWDVVIVDATEIVVQRPKKTEEKL</sequence>
<evidence type="ECO:0000313" key="3">
    <source>
        <dbReference type="Proteomes" id="UP001056716"/>
    </source>
</evidence>
<gene>
    <name evidence="2" type="ORF">M5E07_05375</name>
</gene>
<keyword evidence="3" id="KW-1185">Reference proteome</keyword>
<reference evidence="2" key="1">
    <citation type="submission" date="2022-06" db="EMBL/GenBank/DDBJ databases">
        <title>Isolation, identification and characterization of iprodione-degrading strains in Lhasa, Tibet.</title>
        <authorList>
            <person name="Pan H."/>
        </authorList>
    </citation>
    <scope>NUCLEOTIDE SEQUENCE</scope>
    <source>
        <strain evidence="2">Y-23</strain>
    </source>
</reference>
<dbReference type="RefSeq" id="WP_080754119.1">
    <property type="nucleotide sequence ID" value="NZ_CP098732.1"/>
</dbReference>
<proteinExistence type="predicted"/>
<protein>
    <submittedName>
        <fullName evidence="2">Transposase family protein</fullName>
    </submittedName>
</protein>